<protein>
    <submittedName>
        <fullName evidence="2">Ester cyclase</fullName>
    </submittedName>
</protein>
<dbReference type="Pfam" id="PF07366">
    <property type="entry name" value="SnoaL"/>
    <property type="match status" value="1"/>
</dbReference>
<proteinExistence type="predicted"/>
<organism evidence="2">
    <name type="scientific">Rhodanobacter sp. FW102-FHT14D06</name>
    <dbReference type="NCBI Taxonomy" id="3351461"/>
    <lineage>
        <taxon>Bacteria</taxon>
        <taxon>Pseudomonadati</taxon>
        <taxon>Pseudomonadota</taxon>
        <taxon>Gammaproteobacteria</taxon>
        <taxon>Lysobacterales</taxon>
        <taxon>Rhodanobacteraceae</taxon>
        <taxon>Rhodanobacter</taxon>
    </lineage>
</organism>
<dbReference type="EMBL" id="CP170722">
    <property type="protein sequence ID" value="XIA21397.1"/>
    <property type="molecule type" value="Genomic_DNA"/>
</dbReference>
<dbReference type="PROSITE" id="PS51257">
    <property type="entry name" value="PROKAR_LIPOPROTEIN"/>
    <property type="match status" value="1"/>
</dbReference>
<dbReference type="AlphaFoldDB" id="A0AB74UYI1"/>
<dbReference type="PANTHER" id="PTHR38436:SF1">
    <property type="entry name" value="ESTER CYCLASE"/>
    <property type="match status" value="1"/>
</dbReference>
<dbReference type="Gene3D" id="3.10.450.50">
    <property type="match status" value="1"/>
</dbReference>
<dbReference type="GO" id="GO:0030638">
    <property type="term" value="P:polyketide metabolic process"/>
    <property type="evidence" value="ECO:0007669"/>
    <property type="project" value="InterPro"/>
</dbReference>
<evidence type="ECO:0000256" key="1">
    <source>
        <dbReference type="SAM" id="SignalP"/>
    </source>
</evidence>
<dbReference type="InterPro" id="IPR009959">
    <property type="entry name" value="Cyclase_SnoaL-like"/>
</dbReference>
<keyword evidence="1" id="KW-0732">Signal</keyword>
<accession>A0AB74UYI1</accession>
<reference evidence="2" key="1">
    <citation type="submission" date="2024-10" db="EMBL/GenBank/DDBJ databases">
        <authorList>
            <person name="Lesea H.P."/>
            <person name="Kuehl J.V."/>
            <person name="Chandonia J.-M."/>
        </authorList>
    </citation>
    <scope>NUCLEOTIDE SEQUENCE</scope>
    <source>
        <strain evidence="2">FW102-FHT14D06</strain>
    </source>
</reference>
<dbReference type="InterPro" id="IPR032710">
    <property type="entry name" value="NTF2-like_dom_sf"/>
</dbReference>
<dbReference type="PANTHER" id="PTHR38436">
    <property type="entry name" value="POLYKETIDE CYCLASE SNOAL-LIKE DOMAIN"/>
    <property type="match status" value="1"/>
</dbReference>
<feature type="signal peptide" evidence="1">
    <location>
        <begin position="1"/>
        <end position="28"/>
    </location>
</feature>
<feature type="chain" id="PRO_5044505502" evidence="1">
    <location>
        <begin position="29"/>
        <end position="177"/>
    </location>
</feature>
<dbReference type="SUPFAM" id="SSF54427">
    <property type="entry name" value="NTF2-like"/>
    <property type="match status" value="1"/>
</dbReference>
<sequence length="177" mass="18595">MRTSIPSIVLAAGFIVAGAALTVSPAAATGSCANPSTPSSNKALVKKFYAALDTKNKGLLDDVLSAGWIDVPMAPGQKAGRAGMKGAIDGYFKSFPDFNVVNQDMIAEGDKVVVRSQIHATQRGAFAGVAPSNRPFTIMAIDIHQVCDGRVVKTWHVEDWLNGLFQMGALPPSHGSK</sequence>
<name>A0AB74UYI1_9GAMM</name>
<evidence type="ECO:0000313" key="2">
    <source>
        <dbReference type="EMBL" id="XIA21397.1"/>
    </source>
</evidence>
<dbReference type="RefSeq" id="WP_395117595.1">
    <property type="nucleotide sequence ID" value="NZ_CP170722.1"/>
</dbReference>
<gene>
    <name evidence="2" type="ORF">ACFCQI_13840</name>
</gene>